<dbReference type="EMBL" id="JBHTBQ010000006">
    <property type="protein sequence ID" value="MFC7419039.1"/>
    <property type="molecule type" value="Genomic_DNA"/>
</dbReference>
<evidence type="ECO:0008006" key="3">
    <source>
        <dbReference type="Google" id="ProtNLM"/>
    </source>
</evidence>
<comment type="caution">
    <text evidence="1">The sequence shown here is derived from an EMBL/GenBank/DDBJ whole genome shotgun (WGS) entry which is preliminary data.</text>
</comment>
<protein>
    <recommendedName>
        <fullName evidence="3">Solute-binding protein family 3/N-terminal domain-containing protein</fullName>
    </recommendedName>
</protein>
<evidence type="ECO:0000313" key="2">
    <source>
        <dbReference type="Proteomes" id="UP001596473"/>
    </source>
</evidence>
<keyword evidence="2" id="KW-1185">Reference proteome</keyword>
<sequence length="262" mass="30127">MYKLVIVLLFSAFAHAEVLDLHLMGRRDQAPLYYHRLLQESLQAEGKSVKIILAPEMPLLRIYKLLDSGELSAHWFLQTAERDKRFLRVNVPLSFGLIGQRLLLVKKGQAESYAKVKTLADLQASNKRAGMAQGWFDVMVWKANQLPVYEQIGDWRVLFKLAGAKNRGIDYLPRGAIEILDDFSQYPGLEIEPNLLLSYERDFVFYVSPHYPQLRDQIERALQAALASGLQRRLFDQLLLPKVKSLNLNKRTVIQLNSSFKE</sequence>
<dbReference type="RefSeq" id="WP_380186273.1">
    <property type="nucleotide sequence ID" value="NZ_JBHTBQ010000006.1"/>
</dbReference>
<proteinExistence type="predicted"/>
<gene>
    <name evidence="1" type="ORF">ACFQNF_04025</name>
</gene>
<dbReference type="Proteomes" id="UP001596473">
    <property type="component" value="Unassembled WGS sequence"/>
</dbReference>
<dbReference type="SUPFAM" id="SSF53850">
    <property type="entry name" value="Periplasmic binding protein-like II"/>
    <property type="match status" value="1"/>
</dbReference>
<name>A0ABW2QW58_9NEIS</name>
<reference evidence="2" key="1">
    <citation type="journal article" date="2019" name="Int. J. Syst. Evol. Microbiol.">
        <title>The Global Catalogue of Microorganisms (GCM) 10K type strain sequencing project: providing services to taxonomists for standard genome sequencing and annotation.</title>
        <authorList>
            <consortium name="The Broad Institute Genomics Platform"/>
            <consortium name="The Broad Institute Genome Sequencing Center for Infectious Disease"/>
            <person name="Wu L."/>
            <person name="Ma J."/>
        </authorList>
    </citation>
    <scope>NUCLEOTIDE SEQUENCE [LARGE SCALE GENOMIC DNA]</scope>
    <source>
        <strain evidence="2">CCUG 62945</strain>
    </source>
</reference>
<accession>A0ABW2QW58</accession>
<evidence type="ECO:0000313" key="1">
    <source>
        <dbReference type="EMBL" id="MFC7419039.1"/>
    </source>
</evidence>
<organism evidence="1 2">
    <name type="scientific">Iodobacter arcticus</name>
    <dbReference type="NCBI Taxonomy" id="590593"/>
    <lineage>
        <taxon>Bacteria</taxon>
        <taxon>Pseudomonadati</taxon>
        <taxon>Pseudomonadota</taxon>
        <taxon>Betaproteobacteria</taxon>
        <taxon>Neisseriales</taxon>
        <taxon>Chitinibacteraceae</taxon>
        <taxon>Iodobacter</taxon>
    </lineage>
</organism>